<dbReference type="RefSeq" id="WP_378319396.1">
    <property type="nucleotide sequence ID" value="NZ_JBHUHY010000003.1"/>
</dbReference>
<sequence>MKLARLHSIVKSIILLGIMPMVFAQYPVVNTPTVPQTYSMQVVTPGFNHGKVSRGFPTSQLYSTQQQQNQKLIDEVAQHQRLQEERQKRAQALINEAVSHFSVPYNLPSYDNEKGADSYRKAFTALKEIENKSFSLKEAVFTVENAFYEHETDYSEFDNVIKQTGDFIKEKMQEFGYDTHSNVAKNLILFQFFSDTLTTKNGLKHLPLVYDFDDIWGKKDWSNMFVTKLLESGKGRCHSLPLLYLMLAEEIDATAHLSRSP</sequence>
<reference evidence="2" key="1">
    <citation type="journal article" date="2019" name="Int. J. Syst. Evol. Microbiol.">
        <title>The Global Catalogue of Microorganisms (GCM) 10K type strain sequencing project: providing services to taxonomists for standard genome sequencing and annotation.</title>
        <authorList>
            <consortium name="The Broad Institute Genomics Platform"/>
            <consortium name="The Broad Institute Genome Sequencing Center for Infectious Disease"/>
            <person name="Wu L."/>
            <person name="Ma J."/>
        </authorList>
    </citation>
    <scope>NUCLEOTIDE SEQUENCE [LARGE SCALE GENOMIC DNA]</scope>
    <source>
        <strain evidence="2">DT92</strain>
    </source>
</reference>
<comment type="caution">
    <text evidence="1">The sequence shown here is derived from an EMBL/GenBank/DDBJ whole genome shotgun (WGS) entry which is preliminary data.</text>
</comment>
<gene>
    <name evidence="1" type="ORF">ACFSJT_06435</name>
</gene>
<dbReference type="Proteomes" id="UP001597344">
    <property type="component" value="Unassembled WGS sequence"/>
</dbReference>
<keyword evidence="2" id="KW-1185">Reference proteome</keyword>
<organism evidence="1 2">
    <name type="scientific">Aquimarina celericrescens</name>
    <dbReference type="NCBI Taxonomy" id="1964542"/>
    <lineage>
        <taxon>Bacteria</taxon>
        <taxon>Pseudomonadati</taxon>
        <taxon>Bacteroidota</taxon>
        <taxon>Flavobacteriia</taxon>
        <taxon>Flavobacteriales</taxon>
        <taxon>Flavobacteriaceae</taxon>
        <taxon>Aquimarina</taxon>
    </lineage>
</organism>
<evidence type="ECO:0000313" key="2">
    <source>
        <dbReference type="Proteomes" id="UP001597344"/>
    </source>
</evidence>
<protein>
    <submittedName>
        <fullName evidence="1">Uncharacterized protein</fullName>
    </submittedName>
</protein>
<name>A0ABW5ATU7_9FLAO</name>
<evidence type="ECO:0000313" key="1">
    <source>
        <dbReference type="EMBL" id="MFD2186423.1"/>
    </source>
</evidence>
<accession>A0ABW5ATU7</accession>
<dbReference type="EMBL" id="JBHUHY010000003">
    <property type="protein sequence ID" value="MFD2186423.1"/>
    <property type="molecule type" value="Genomic_DNA"/>
</dbReference>
<proteinExistence type="predicted"/>